<feature type="compositionally biased region" description="Polar residues" evidence="10">
    <location>
        <begin position="1"/>
        <end position="19"/>
    </location>
</feature>
<keyword evidence="8 9" id="KW-0862">Zinc</keyword>
<evidence type="ECO:0000256" key="4">
    <source>
        <dbReference type="ARBA" id="ARBA00022602"/>
    </source>
</evidence>
<protein>
    <recommendedName>
        <fullName evidence="3 9">Protein farnesyltransferase subunit beta</fullName>
        <shortName evidence="9">FTase-beta</shortName>
        <ecNumber evidence="2 9">2.5.1.58</ecNumber>
    </recommendedName>
</protein>
<gene>
    <name evidence="12" type="primary">RAM1</name>
    <name evidence="12" type="ORF">VNI00_012544</name>
</gene>
<dbReference type="GO" id="GO:0008270">
    <property type="term" value="F:zinc ion binding"/>
    <property type="evidence" value="ECO:0007669"/>
    <property type="project" value="UniProtKB-UniRule"/>
</dbReference>
<dbReference type="GO" id="GO:0097354">
    <property type="term" value="P:prenylation"/>
    <property type="evidence" value="ECO:0007669"/>
    <property type="project" value="UniProtKB-UniRule"/>
</dbReference>
<dbReference type="EMBL" id="JAYKXP010000059">
    <property type="protein sequence ID" value="KAK7033920.1"/>
    <property type="molecule type" value="Genomic_DNA"/>
</dbReference>
<feature type="domain" description="Prenyltransferase alpha-alpha toroid" evidence="11">
    <location>
        <begin position="36"/>
        <end position="367"/>
    </location>
</feature>
<dbReference type="Pfam" id="PF00432">
    <property type="entry name" value="Prenyltrans"/>
    <property type="match status" value="1"/>
</dbReference>
<dbReference type="Proteomes" id="UP001383192">
    <property type="component" value="Unassembled WGS sequence"/>
</dbReference>
<dbReference type="AlphaFoldDB" id="A0AAW0C8C9"/>
<comment type="subunit">
    <text evidence="9">Heterodimer of an alpha and a beta subunit.</text>
</comment>
<dbReference type="PANTHER" id="PTHR11774:SF6">
    <property type="entry name" value="PROTEIN FARNESYLTRANSFERASE SUBUNIT BETA"/>
    <property type="match status" value="1"/>
</dbReference>
<keyword evidence="5 9" id="KW-0808">Transferase</keyword>
<evidence type="ECO:0000256" key="2">
    <source>
        <dbReference type="ARBA" id="ARBA00012702"/>
    </source>
</evidence>
<dbReference type="InterPro" id="IPR001330">
    <property type="entry name" value="Prenyltrans"/>
</dbReference>
<dbReference type="CDD" id="cd02893">
    <property type="entry name" value="FTase"/>
    <property type="match status" value="1"/>
</dbReference>
<comment type="similarity">
    <text evidence="1 9">Belongs to the protein prenyltransferase subunit beta family.</text>
</comment>
<keyword evidence="7" id="KW-0677">Repeat</keyword>
<dbReference type="GO" id="GO:0005965">
    <property type="term" value="C:protein farnesyltransferase complex"/>
    <property type="evidence" value="ECO:0007669"/>
    <property type="project" value="UniProtKB-UniRule"/>
</dbReference>
<evidence type="ECO:0000313" key="13">
    <source>
        <dbReference type="Proteomes" id="UP001383192"/>
    </source>
</evidence>
<accession>A0AAW0C8C9</accession>
<dbReference type="InterPro" id="IPR026872">
    <property type="entry name" value="FTB"/>
</dbReference>
<evidence type="ECO:0000313" key="12">
    <source>
        <dbReference type="EMBL" id="KAK7033920.1"/>
    </source>
</evidence>
<dbReference type="InterPro" id="IPR008930">
    <property type="entry name" value="Terpenoid_cyclase/PrenylTrfase"/>
</dbReference>
<evidence type="ECO:0000256" key="3">
    <source>
        <dbReference type="ARBA" id="ARBA00015798"/>
    </source>
</evidence>
<dbReference type="SUPFAM" id="SSF48239">
    <property type="entry name" value="Terpenoid cyclases/Protein prenyltransferases"/>
    <property type="match status" value="1"/>
</dbReference>
<evidence type="ECO:0000256" key="7">
    <source>
        <dbReference type="ARBA" id="ARBA00022737"/>
    </source>
</evidence>
<dbReference type="EC" id="2.5.1.58" evidence="2 9"/>
<dbReference type="InterPro" id="IPR045089">
    <property type="entry name" value="PGGT1B-like"/>
</dbReference>
<dbReference type="Gene3D" id="1.50.10.20">
    <property type="match status" value="1"/>
</dbReference>
<proteinExistence type="inferred from homology"/>
<feature type="region of interest" description="Disordered" evidence="10">
    <location>
        <begin position="1"/>
        <end position="23"/>
    </location>
</feature>
<evidence type="ECO:0000256" key="1">
    <source>
        <dbReference type="ARBA" id="ARBA00010497"/>
    </source>
</evidence>
<evidence type="ECO:0000256" key="8">
    <source>
        <dbReference type="ARBA" id="ARBA00022833"/>
    </source>
</evidence>
<evidence type="ECO:0000256" key="6">
    <source>
        <dbReference type="ARBA" id="ARBA00022723"/>
    </source>
</evidence>
<keyword evidence="4 9" id="KW-0637">Prenyltransferase</keyword>
<sequence length="482" mass="53147">MAKPTPNDSFPTPTSQVQSETEEVLAAHAPPADSTLQRKKHLSFLIRHLTQGFPSRYASQDASQPWLMFWTLQAFSTLQVGLDPGNRRRVIDKMLACQHPDGGFGGGPGHEAHLLPTYAAVCSLAIVGSPGENGGWDQIDRKKLYEFFMSLKQPDGSFTVSRQGEVDVRGIYCLLAVATLLNILTSELVAGTPEFIASCQTYEGGFASASFPFFTSSGDLLSSPRPQLGEAHGGYTFCAVASWVLLQPFISSSVKINTRNLVRWLVQMQGSQIELGGFRGRTNKLVDGCYAWWVGGCFALLEGLDSAGSAVMHPAEEEVHEEGKADGEEWSDDEIDTDVWNPEALQEYILYAGQHPNGGLRDKPPKQALLPSLSDYWPDSVHKNVLEALWRRNETQLTGNALDDDLRREIYIRALSWSEIEAHSSRKHKGTVKRKMIGGDENRLNATHPLFNLTVTHTDATMAYFYGQPTPPPRTAPIKKSA</sequence>
<evidence type="ECO:0000256" key="10">
    <source>
        <dbReference type="SAM" id="MobiDB-lite"/>
    </source>
</evidence>
<evidence type="ECO:0000256" key="9">
    <source>
        <dbReference type="RuleBase" id="RU365056"/>
    </source>
</evidence>
<comment type="catalytic activity">
    <reaction evidence="9">
        <text>L-cysteinyl-[protein] + (2E,6E)-farnesyl diphosphate = S-(2E,6E)-farnesyl-L-cysteinyl-[protein] + diphosphate</text>
        <dbReference type="Rhea" id="RHEA:13345"/>
        <dbReference type="Rhea" id="RHEA-COMP:10131"/>
        <dbReference type="Rhea" id="RHEA-COMP:11535"/>
        <dbReference type="ChEBI" id="CHEBI:29950"/>
        <dbReference type="ChEBI" id="CHEBI:33019"/>
        <dbReference type="ChEBI" id="CHEBI:86019"/>
        <dbReference type="ChEBI" id="CHEBI:175763"/>
    </reaction>
</comment>
<comment type="cofactor">
    <cofactor evidence="9">
        <name>Zn(2+)</name>
        <dbReference type="ChEBI" id="CHEBI:29105"/>
    </cofactor>
    <text evidence="9">Binds 1 zinc ion per subunit.</text>
</comment>
<keyword evidence="13" id="KW-1185">Reference proteome</keyword>
<name>A0AAW0C8C9_9AGAR</name>
<reference evidence="12 13" key="1">
    <citation type="submission" date="2024-01" db="EMBL/GenBank/DDBJ databases">
        <title>A draft genome for a cacao thread blight-causing isolate of Paramarasmius palmivorus.</title>
        <authorList>
            <person name="Baruah I.K."/>
            <person name="Bukari Y."/>
            <person name="Amoako-Attah I."/>
            <person name="Meinhardt L.W."/>
            <person name="Bailey B.A."/>
            <person name="Cohen S.P."/>
        </authorList>
    </citation>
    <scope>NUCLEOTIDE SEQUENCE [LARGE SCALE GENOMIC DNA]</scope>
    <source>
        <strain evidence="12 13">GH-12</strain>
    </source>
</reference>
<comment type="function">
    <text evidence="9">Catalyzes the transfer of a farnesyl moiety from farnesyl diphosphate to a cysteine at the fourth position from the C-terminus of several proteins. The beta subunit is responsible for peptide-binding.</text>
</comment>
<keyword evidence="6 9" id="KW-0479">Metal-binding</keyword>
<evidence type="ECO:0000256" key="5">
    <source>
        <dbReference type="ARBA" id="ARBA00022679"/>
    </source>
</evidence>
<dbReference type="PANTHER" id="PTHR11774">
    <property type="entry name" value="GERANYLGERANYL TRANSFERASE TYPE BETA SUBUNIT"/>
    <property type="match status" value="1"/>
</dbReference>
<organism evidence="12 13">
    <name type="scientific">Paramarasmius palmivorus</name>
    <dbReference type="NCBI Taxonomy" id="297713"/>
    <lineage>
        <taxon>Eukaryota</taxon>
        <taxon>Fungi</taxon>
        <taxon>Dikarya</taxon>
        <taxon>Basidiomycota</taxon>
        <taxon>Agaricomycotina</taxon>
        <taxon>Agaricomycetes</taxon>
        <taxon>Agaricomycetidae</taxon>
        <taxon>Agaricales</taxon>
        <taxon>Marasmiineae</taxon>
        <taxon>Marasmiaceae</taxon>
        <taxon>Paramarasmius</taxon>
    </lineage>
</organism>
<evidence type="ECO:0000259" key="11">
    <source>
        <dbReference type="Pfam" id="PF00432"/>
    </source>
</evidence>
<dbReference type="GO" id="GO:0004660">
    <property type="term" value="F:protein farnesyltransferase activity"/>
    <property type="evidence" value="ECO:0007669"/>
    <property type="project" value="UniProtKB-UniRule"/>
</dbReference>
<comment type="caution">
    <text evidence="12">The sequence shown here is derived from an EMBL/GenBank/DDBJ whole genome shotgun (WGS) entry which is preliminary data.</text>
</comment>